<accession>A0A5D3B059</accession>
<name>A0A5D3B059_9TREE</name>
<evidence type="ECO:0000313" key="2">
    <source>
        <dbReference type="EMBL" id="TYJ55911.1"/>
    </source>
</evidence>
<evidence type="ECO:0000313" key="3">
    <source>
        <dbReference type="Proteomes" id="UP000322245"/>
    </source>
</evidence>
<protein>
    <submittedName>
        <fullName evidence="2">Uncharacterized protein</fullName>
    </submittedName>
</protein>
<gene>
    <name evidence="2" type="ORF">B9479_003434</name>
</gene>
<feature type="region of interest" description="Disordered" evidence="1">
    <location>
        <begin position="1"/>
        <end position="232"/>
    </location>
</feature>
<organism evidence="2 3">
    <name type="scientific">Cryptococcus floricola</name>
    <dbReference type="NCBI Taxonomy" id="2591691"/>
    <lineage>
        <taxon>Eukaryota</taxon>
        <taxon>Fungi</taxon>
        <taxon>Dikarya</taxon>
        <taxon>Basidiomycota</taxon>
        <taxon>Agaricomycotina</taxon>
        <taxon>Tremellomycetes</taxon>
        <taxon>Tremellales</taxon>
        <taxon>Cryptococcaceae</taxon>
        <taxon>Cryptococcus</taxon>
    </lineage>
</organism>
<dbReference type="EMBL" id="NIDF01000032">
    <property type="protein sequence ID" value="TYJ55911.1"/>
    <property type="molecule type" value="Genomic_DNA"/>
</dbReference>
<dbReference type="Proteomes" id="UP000322245">
    <property type="component" value="Unassembled WGS sequence"/>
</dbReference>
<feature type="compositionally biased region" description="Polar residues" evidence="1">
    <location>
        <begin position="1"/>
        <end position="14"/>
    </location>
</feature>
<proteinExistence type="predicted"/>
<sequence>MSYHLSPSTSPADQSQEDTRSTLSYIFERTLVNDSDDISHPANYNPNRRTPYPGRRESGSDSPTWAGGEPDETNRMTYTADGEPFIQVTAVGSDSSSPLVADPQSSPEGEAVRIHLEPGSEPDEVDNDQSVNPAPKRPALSRQSQLSQGYVKTLAGMGCTYVPGQGTSPTPGSEAASKRSNGRGREVDYQSTPNGATLESHSGLHRNVRGEERSRGTGGPARSERRDYFAVP</sequence>
<dbReference type="AlphaFoldDB" id="A0A5D3B059"/>
<feature type="compositionally biased region" description="Polar residues" evidence="1">
    <location>
        <begin position="90"/>
        <end position="107"/>
    </location>
</feature>
<reference evidence="2 3" key="1">
    <citation type="submission" date="2017-05" db="EMBL/GenBank/DDBJ databases">
        <title>The Genome Sequence of Tsuchiyaea wingfieldii DSM 27421.</title>
        <authorList>
            <person name="Cuomo C."/>
            <person name="Passer A."/>
            <person name="Billmyre B."/>
            <person name="Heitman J."/>
        </authorList>
    </citation>
    <scope>NUCLEOTIDE SEQUENCE [LARGE SCALE GENOMIC DNA]</scope>
    <source>
        <strain evidence="2 3">DSM 27421</strain>
    </source>
</reference>
<keyword evidence="3" id="KW-1185">Reference proteome</keyword>
<evidence type="ECO:0000256" key="1">
    <source>
        <dbReference type="SAM" id="MobiDB-lite"/>
    </source>
</evidence>
<feature type="compositionally biased region" description="Basic and acidic residues" evidence="1">
    <location>
        <begin position="222"/>
        <end position="232"/>
    </location>
</feature>
<comment type="caution">
    <text evidence="2">The sequence shown here is derived from an EMBL/GenBank/DDBJ whole genome shotgun (WGS) entry which is preliminary data.</text>
</comment>
<feature type="compositionally biased region" description="Polar residues" evidence="1">
    <location>
        <begin position="189"/>
        <end position="200"/>
    </location>
</feature>
<feature type="compositionally biased region" description="Polar residues" evidence="1">
    <location>
        <begin position="141"/>
        <end position="150"/>
    </location>
</feature>